<dbReference type="AlphaFoldDB" id="A0A445KVN7"/>
<feature type="signal peptide" evidence="1">
    <location>
        <begin position="1"/>
        <end position="31"/>
    </location>
</feature>
<sequence length="67" mass="7507">MHKLALSRVLFFVLGLLSALLFLKDPNVVFCKTPVVEDPNEGLLSHPITRKVESIVSLSTHFNNFNV</sequence>
<evidence type="ECO:0000256" key="1">
    <source>
        <dbReference type="SAM" id="SignalP"/>
    </source>
</evidence>
<accession>A0A445KVN7</accession>
<organism evidence="2 3">
    <name type="scientific">Glycine soja</name>
    <name type="common">Wild soybean</name>
    <dbReference type="NCBI Taxonomy" id="3848"/>
    <lineage>
        <taxon>Eukaryota</taxon>
        <taxon>Viridiplantae</taxon>
        <taxon>Streptophyta</taxon>
        <taxon>Embryophyta</taxon>
        <taxon>Tracheophyta</taxon>
        <taxon>Spermatophyta</taxon>
        <taxon>Magnoliopsida</taxon>
        <taxon>eudicotyledons</taxon>
        <taxon>Gunneridae</taxon>
        <taxon>Pentapetalae</taxon>
        <taxon>rosids</taxon>
        <taxon>fabids</taxon>
        <taxon>Fabales</taxon>
        <taxon>Fabaceae</taxon>
        <taxon>Papilionoideae</taxon>
        <taxon>50 kb inversion clade</taxon>
        <taxon>NPAAA clade</taxon>
        <taxon>indigoferoid/millettioid clade</taxon>
        <taxon>Phaseoleae</taxon>
        <taxon>Glycine</taxon>
        <taxon>Glycine subgen. Soja</taxon>
    </lineage>
</organism>
<reference evidence="2 3" key="1">
    <citation type="submission" date="2018-09" db="EMBL/GenBank/DDBJ databases">
        <title>A high-quality reference genome of wild soybean provides a powerful tool to mine soybean genomes.</title>
        <authorList>
            <person name="Xie M."/>
            <person name="Chung C.Y.L."/>
            <person name="Li M.-W."/>
            <person name="Wong F.-L."/>
            <person name="Chan T.-F."/>
            <person name="Lam H.-M."/>
        </authorList>
    </citation>
    <scope>NUCLEOTIDE SEQUENCE [LARGE SCALE GENOMIC DNA]</scope>
    <source>
        <strain evidence="3">cv. W05</strain>
        <tissue evidence="2">Hypocotyl of etiolated seedlings</tissue>
    </source>
</reference>
<evidence type="ECO:0000313" key="3">
    <source>
        <dbReference type="Proteomes" id="UP000289340"/>
    </source>
</evidence>
<dbReference type="SMR" id="A0A445KVN7"/>
<proteinExistence type="predicted"/>
<gene>
    <name evidence="2" type="ORF">D0Y65_008787</name>
</gene>
<name>A0A445KVN7_GLYSO</name>
<dbReference type="Proteomes" id="UP000289340">
    <property type="component" value="Chromosome 4"/>
</dbReference>
<keyword evidence="1" id="KW-0732">Signal</keyword>
<dbReference type="EMBL" id="QZWG01000004">
    <property type="protein sequence ID" value="RZC15047.1"/>
    <property type="molecule type" value="Genomic_DNA"/>
</dbReference>
<evidence type="ECO:0000313" key="2">
    <source>
        <dbReference type="EMBL" id="RZC15047.1"/>
    </source>
</evidence>
<keyword evidence="3" id="KW-1185">Reference proteome</keyword>
<protein>
    <submittedName>
        <fullName evidence="2">Uncharacterized protein</fullName>
    </submittedName>
</protein>
<feature type="chain" id="PRO_5019294013" evidence="1">
    <location>
        <begin position="32"/>
        <end position="67"/>
    </location>
</feature>
<comment type="caution">
    <text evidence="2">The sequence shown here is derived from an EMBL/GenBank/DDBJ whole genome shotgun (WGS) entry which is preliminary data.</text>
</comment>